<accession>K8E8Y1</accession>
<name>K8E8Y1_9CHLO</name>
<gene>
    <name evidence="2" type="ORF">Bathy01g00370</name>
</gene>
<feature type="compositionally biased region" description="Low complexity" evidence="1">
    <location>
        <begin position="476"/>
        <end position="487"/>
    </location>
</feature>
<feature type="compositionally biased region" description="Polar residues" evidence="1">
    <location>
        <begin position="366"/>
        <end position="378"/>
    </location>
</feature>
<feature type="region of interest" description="Disordered" evidence="1">
    <location>
        <begin position="1"/>
        <end position="41"/>
    </location>
</feature>
<dbReference type="GeneID" id="19017773"/>
<evidence type="ECO:0000313" key="3">
    <source>
        <dbReference type="Proteomes" id="UP000198341"/>
    </source>
</evidence>
<dbReference type="Proteomes" id="UP000198341">
    <property type="component" value="Chromosome 1"/>
</dbReference>
<dbReference type="RefSeq" id="XP_007515197.1">
    <property type="nucleotide sequence ID" value="XM_007515135.1"/>
</dbReference>
<feature type="compositionally biased region" description="Acidic residues" evidence="1">
    <location>
        <begin position="455"/>
        <end position="470"/>
    </location>
</feature>
<proteinExistence type="predicted"/>
<dbReference type="OrthoDB" id="10549312at2759"/>
<feature type="region of interest" description="Disordered" evidence="1">
    <location>
        <begin position="455"/>
        <end position="487"/>
    </location>
</feature>
<evidence type="ECO:0000256" key="1">
    <source>
        <dbReference type="SAM" id="MobiDB-lite"/>
    </source>
</evidence>
<feature type="region of interest" description="Disordered" evidence="1">
    <location>
        <begin position="331"/>
        <end position="429"/>
    </location>
</feature>
<keyword evidence="3" id="KW-1185">Reference proteome</keyword>
<evidence type="ECO:0000313" key="2">
    <source>
        <dbReference type="EMBL" id="CCO14076.1"/>
    </source>
</evidence>
<organism evidence="2 3">
    <name type="scientific">Bathycoccus prasinos</name>
    <dbReference type="NCBI Taxonomy" id="41875"/>
    <lineage>
        <taxon>Eukaryota</taxon>
        <taxon>Viridiplantae</taxon>
        <taxon>Chlorophyta</taxon>
        <taxon>Mamiellophyceae</taxon>
        <taxon>Mamiellales</taxon>
        <taxon>Bathycoccaceae</taxon>
        <taxon>Bathycoccus</taxon>
    </lineage>
</organism>
<protein>
    <submittedName>
        <fullName evidence="2">Uncharacterized protein</fullName>
    </submittedName>
</protein>
<sequence>MDGASSSSSSSSDDDDTVGAGGGDKSLGRKKKKKTGLQTSELLSKTGMSFDTSQFLDVERRKEMIERGKKDAMEDVVRSIRFGGGGGGGGGGVDGADVAKNKERRTVSKTMSLFTVEEHLRIVAQPAVRNFCMHILALTECRIDEATCEDVQKLLDSLQKEFGGSNKANIEALCDAMESKLFELSKTLVSGWRGKAIFSGIEDGNGDDNNINSNNNSTDLEAILDYLIATTCHECIENVCVKLDEETNIDIVVFPRLVRFARNSALKLGGETNPYSHELNRFSEKVSQALKRGLATIEISEVIENELPAVLRAYNLRFLRDLKKNKHLRISTTGNANGSSSHGNTTSHFSNDSNRRRTFTGAHGSLSLNDVASLPSQSPEKRKKNKNSGGGGGYFFGLVGGGTDTNTSKNRKRQRREEEKKAFETVRSQKTALDAQDALLISWIRSALEVREDFFDEDDSDSSDDDDDSDDGVRGSSAAPSTAPSSSVAIRSGLVLTGSQVVKDWQREDGFTLKRRCRTSKPDFLSKDGDPVDEDDDTDIWTTENLSTGPFQAHFTRALSSLENALRRAKTCKTEATSVASAARVILAASRTARGGEELELCTSLFGDPPYFAVLGLNSREYDNKLDLGGPPVEIFVEENRVTVQCRSVYEITRHPIDDDDFANDDALFMPIPWCAIAISYTTILETNPLDGILEVKRTRCGLNKRVSQKRLNRFLRNKHTGTGGKSVTSANVNDNNSNNNEDDDDKEEGKRKSKNMNTKSSNSADSTDGGGILNSLFSAVFNF</sequence>
<feature type="region of interest" description="Disordered" evidence="1">
    <location>
        <begin position="716"/>
        <end position="769"/>
    </location>
</feature>
<feature type="compositionally biased region" description="Gly residues" evidence="1">
    <location>
        <begin position="388"/>
        <end position="403"/>
    </location>
</feature>
<feature type="compositionally biased region" description="Basic and acidic residues" evidence="1">
    <location>
        <begin position="415"/>
        <end position="424"/>
    </location>
</feature>
<reference evidence="2 3" key="1">
    <citation type="submission" date="2011-10" db="EMBL/GenBank/DDBJ databases">
        <authorList>
            <person name="Genoscope - CEA"/>
        </authorList>
    </citation>
    <scope>NUCLEOTIDE SEQUENCE [LARGE SCALE GENOMIC DNA]</scope>
    <source>
        <strain evidence="2 3">RCC 1105</strain>
    </source>
</reference>
<feature type="compositionally biased region" description="Polar residues" evidence="1">
    <location>
        <begin position="331"/>
        <end position="352"/>
    </location>
</feature>
<feature type="compositionally biased region" description="Low complexity" evidence="1">
    <location>
        <begin position="1"/>
        <end position="11"/>
    </location>
</feature>
<dbReference type="KEGG" id="bpg:Bathy01g00370"/>
<dbReference type="AlphaFoldDB" id="K8E8Y1"/>
<dbReference type="EMBL" id="FO082278">
    <property type="protein sequence ID" value="CCO14076.1"/>
    <property type="molecule type" value="Genomic_DNA"/>
</dbReference>